<dbReference type="PANTHER" id="PTHR34219:SF1">
    <property type="entry name" value="PEPSY DOMAIN-CONTAINING PROTEIN"/>
    <property type="match status" value="1"/>
</dbReference>
<gene>
    <name evidence="3" type="ORF">GCM10009654_30190</name>
</gene>
<sequence length="557" mass="58248">MAIDDPVQEPEPDTASDTASDTGPAKRAAPAEPAEPAEPARTSPRGTTGPATGATGSPTGATGWAALRPLVLRLHFYAGLLIAPLLLTAAVSGFLYAFSFQAEKVVYRHELRAPVGDRALPLGDQLNAARTAFPDGTITSVRIPDEAAATTRVLMSGPGVEEGKSLAVFVDPYTAEVRGTLTSYGTSAALPLRTWLSELHRHLHLGEPGRVYSELAASWLWVVALGGLLLWLGRRRASRRALLLPESGATGRRRTLSLHGALGMWAVTGLVLLSATGLTWSKYAGENVTAIKDQLGSGTPVVSATLEGRGGDTNSGSETGSGGGHEGHEGMTGMEDMPGMDHMEGMEAKDIGIDLVVVAARQAGLDGPIAVTMPQKDSGYVVAQTDQQFPVRLDSVSVDPASGMIMDELRFADYPLLAKLTRFGIDAHMGLLLGLPNQVALGALALALILIIVWGYRMWWLRRPTKERRLGAGRAIPRGAWRRVPLTVLLPLAAATALTGWFLPLLGISLLVFLALDGAAGLLARTRAARTAATAGAPAATGRGGDTGTGGTGSLEP</sequence>
<feature type="transmembrane region" description="Helical" evidence="2">
    <location>
        <begin position="76"/>
        <end position="98"/>
    </location>
</feature>
<evidence type="ECO:0000256" key="1">
    <source>
        <dbReference type="SAM" id="MobiDB-lite"/>
    </source>
</evidence>
<accession>A0ABN1UUT0</accession>
<dbReference type="EMBL" id="BAAAKV010000024">
    <property type="protein sequence ID" value="GAA1170927.1"/>
    <property type="molecule type" value="Genomic_DNA"/>
</dbReference>
<name>A0ABN1UUT0_9ACTN</name>
<feature type="compositionally biased region" description="Acidic residues" evidence="1">
    <location>
        <begin position="1"/>
        <end position="14"/>
    </location>
</feature>
<feature type="region of interest" description="Disordered" evidence="1">
    <location>
        <begin position="1"/>
        <end position="60"/>
    </location>
</feature>
<evidence type="ECO:0000313" key="3">
    <source>
        <dbReference type="EMBL" id="GAA1170927.1"/>
    </source>
</evidence>
<feature type="region of interest" description="Disordered" evidence="1">
    <location>
        <begin position="305"/>
        <end position="332"/>
    </location>
</feature>
<comment type="caution">
    <text evidence="3">The sequence shown here is derived from an EMBL/GenBank/DDBJ whole genome shotgun (WGS) entry which is preliminary data.</text>
</comment>
<dbReference type="PANTHER" id="PTHR34219">
    <property type="entry name" value="IRON-REGULATED INNER MEMBRANE PROTEIN-RELATED"/>
    <property type="match status" value="1"/>
</dbReference>
<keyword evidence="2" id="KW-0812">Transmembrane</keyword>
<organism evidence="3 4">
    <name type="scientific">Streptomyces hebeiensis</name>
    <dbReference type="NCBI Taxonomy" id="229486"/>
    <lineage>
        <taxon>Bacteria</taxon>
        <taxon>Bacillati</taxon>
        <taxon>Actinomycetota</taxon>
        <taxon>Actinomycetes</taxon>
        <taxon>Kitasatosporales</taxon>
        <taxon>Streptomycetaceae</taxon>
        <taxon>Streptomyces</taxon>
    </lineage>
</organism>
<dbReference type="RefSeq" id="WP_344275901.1">
    <property type="nucleotide sequence ID" value="NZ_BAAAKV010000024.1"/>
</dbReference>
<evidence type="ECO:0000256" key="2">
    <source>
        <dbReference type="SAM" id="Phobius"/>
    </source>
</evidence>
<feature type="compositionally biased region" description="Gly residues" evidence="1">
    <location>
        <begin position="542"/>
        <end position="557"/>
    </location>
</feature>
<feature type="transmembrane region" description="Helical" evidence="2">
    <location>
        <begin position="439"/>
        <end position="459"/>
    </location>
</feature>
<dbReference type="Pfam" id="PF03929">
    <property type="entry name" value="PepSY_TM"/>
    <property type="match status" value="1"/>
</dbReference>
<feature type="compositionally biased region" description="Low complexity" evidence="1">
    <location>
        <begin position="28"/>
        <end position="60"/>
    </location>
</feature>
<keyword evidence="4" id="KW-1185">Reference proteome</keyword>
<feature type="transmembrane region" description="Helical" evidence="2">
    <location>
        <begin position="262"/>
        <end position="280"/>
    </location>
</feature>
<reference evidence="3 4" key="1">
    <citation type="journal article" date="2019" name="Int. J. Syst. Evol. Microbiol.">
        <title>The Global Catalogue of Microorganisms (GCM) 10K type strain sequencing project: providing services to taxonomists for standard genome sequencing and annotation.</title>
        <authorList>
            <consortium name="The Broad Institute Genomics Platform"/>
            <consortium name="The Broad Institute Genome Sequencing Center for Infectious Disease"/>
            <person name="Wu L."/>
            <person name="Ma J."/>
        </authorList>
    </citation>
    <scope>NUCLEOTIDE SEQUENCE [LARGE SCALE GENOMIC DNA]</scope>
    <source>
        <strain evidence="3 4">JCM 12696</strain>
    </source>
</reference>
<dbReference type="Proteomes" id="UP001501371">
    <property type="component" value="Unassembled WGS sequence"/>
</dbReference>
<feature type="transmembrane region" description="Helical" evidence="2">
    <location>
        <begin position="480"/>
        <end position="499"/>
    </location>
</feature>
<protein>
    <submittedName>
        <fullName evidence="3">PepSY-associated TM helix domain-containing protein</fullName>
    </submittedName>
</protein>
<dbReference type="InterPro" id="IPR005625">
    <property type="entry name" value="PepSY-ass_TM"/>
</dbReference>
<feature type="region of interest" description="Disordered" evidence="1">
    <location>
        <begin position="535"/>
        <end position="557"/>
    </location>
</feature>
<keyword evidence="2" id="KW-1133">Transmembrane helix</keyword>
<feature type="transmembrane region" description="Helical" evidence="2">
    <location>
        <begin position="505"/>
        <end position="524"/>
    </location>
</feature>
<evidence type="ECO:0000313" key="4">
    <source>
        <dbReference type="Proteomes" id="UP001501371"/>
    </source>
</evidence>
<feature type="transmembrane region" description="Helical" evidence="2">
    <location>
        <begin position="215"/>
        <end position="233"/>
    </location>
</feature>
<keyword evidence="2" id="KW-0472">Membrane</keyword>
<proteinExistence type="predicted"/>